<organism evidence="1 2">
    <name type="scientific">Malus baccata</name>
    <name type="common">Siberian crab apple</name>
    <name type="synonym">Pyrus baccata</name>
    <dbReference type="NCBI Taxonomy" id="106549"/>
    <lineage>
        <taxon>Eukaryota</taxon>
        <taxon>Viridiplantae</taxon>
        <taxon>Streptophyta</taxon>
        <taxon>Embryophyta</taxon>
        <taxon>Tracheophyta</taxon>
        <taxon>Spermatophyta</taxon>
        <taxon>Magnoliopsida</taxon>
        <taxon>eudicotyledons</taxon>
        <taxon>Gunneridae</taxon>
        <taxon>Pentapetalae</taxon>
        <taxon>rosids</taxon>
        <taxon>fabids</taxon>
        <taxon>Rosales</taxon>
        <taxon>Rosaceae</taxon>
        <taxon>Amygdaloideae</taxon>
        <taxon>Maleae</taxon>
        <taxon>Malus</taxon>
    </lineage>
</organism>
<sequence>MHKNKLTKPHKNAPITKVTSEVYLQDIWRMASLFQLVKFCFTLWQCNRVAHSVAAYVVKQGGRFGWDELGPEFTFNILAQDANVAIHI</sequence>
<reference evidence="1 2" key="1">
    <citation type="journal article" date="2019" name="G3 (Bethesda)">
        <title>Sequencing of a Wild Apple (Malus baccata) Genome Unravels the Differences Between Cultivated and Wild Apple Species Regarding Disease Resistance and Cold Tolerance.</title>
        <authorList>
            <person name="Chen X."/>
        </authorList>
    </citation>
    <scope>NUCLEOTIDE SEQUENCE [LARGE SCALE GENOMIC DNA]</scope>
    <source>
        <strain evidence="2">cv. Shandingzi</strain>
        <tissue evidence="1">Leaves</tissue>
    </source>
</reference>
<comment type="caution">
    <text evidence="1">The sequence shown here is derived from an EMBL/GenBank/DDBJ whole genome shotgun (WGS) entry which is preliminary data.</text>
</comment>
<protein>
    <recommendedName>
        <fullName evidence="3">RNase H type-1 domain-containing protein</fullName>
    </recommendedName>
</protein>
<evidence type="ECO:0008006" key="3">
    <source>
        <dbReference type="Google" id="ProtNLM"/>
    </source>
</evidence>
<evidence type="ECO:0000313" key="1">
    <source>
        <dbReference type="EMBL" id="TQD93554.1"/>
    </source>
</evidence>
<evidence type="ECO:0000313" key="2">
    <source>
        <dbReference type="Proteomes" id="UP000315295"/>
    </source>
</evidence>
<gene>
    <name evidence="1" type="ORF">C1H46_020825</name>
</gene>
<dbReference type="Proteomes" id="UP000315295">
    <property type="component" value="Unassembled WGS sequence"/>
</dbReference>
<dbReference type="EMBL" id="VIEB01000364">
    <property type="protein sequence ID" value="TQD93554.1"/>
    <property type="molecule type" value="Genomic_DNA"/>
</dbReference>
<accession>A0A540M479</accession>
<keyword evidence="2" id="KW-1185">Reference proteome</keyword>
<name>A0A540M479_MALBA</name>
<proteinExistence type="predicted"/>
<dbReference type="AlphaFoldDB" id="A0A540M479"/>